<dbReference type="OrthoDB" id="7658896at2"/>
<accession>A0A5B8J380</accession>
<reference evidence="2 3" key="1">
    <citation type="submission" date="2019-07" db="EMBL/GenBank/DDBJ databases">
        <title>Litoreibacter alkalisoli sp. nov., isolated from saline-alkaline soil.</title>
        <authorList>
            <person name="Wang S."/>
            <person name="Xu L."/>
            <person name="Xing Y.-T."/>
            <person name="Sun J.-Q."/>
        </authorList>
    </citation>
    <scope>NUCLEOTIDE SEQUENCE [LARGE SCALE GENOMIC DNA]</scope>
    <source>
        <strain evidence="2 3">LN3S51</strain>
    </source>
</reference>
<dbReference type="InterPro" id="IPR020308">
    <property type="entry name" value="Uncharacterised_Ynq1"/>
</dbReference>
<dbReference type="Pfam" id="PF17272">
    <property type="entry name" value="DUF5337"/>
    <property type="match status" value="1"/>
</dbReference>
<dbReference type="KEGG" id="lit:FPZ52_03310"/>
<sequence>MTLSMSREQDIALSKKARMVAIVVAATMLLWMGAQVLGAQLGLPARFVFLFDFVALAAFFWSLVVIYQIWRARRSGDGRN</sequence>
<keyword evidence="1" id="KW-0472">Membrane</keyword>
<keyword evidence="1" id="KW-1133">Transmembrane helix</keyword>
<evidence type="ECO:0000313" key="2">
    <source>
        <dbReference type="EMBL" id="QDY68750.1"/>
    </source>
</evidence>
<proteinExistence type="predicted"/>
<gene>
    <name evidence="2" type="ORF">FPZ52_03310</name>
</gene>
<evidence type="ECO:0008006" key="4">
    <source>
        <dbReference type="Google" id="ProtNLM"/>
    </source>
</evidence>
<evidence type="ECO:0000256" key="1">
    <source>
        <dbReference type="SAM" id="Phobius"/>
    </source>
</evidence>
<dbReference type="AlphaFoldDB" id="A0A5B8J380"/>
<name>A0A5B8J380_9RHOB</name>
<organism evidence="2 3">
    <name type="scientific">Qingshengfaniella alkalisoli</name>
    <dbReference type="NCBI Taxonomy" id="2599296"/>
    <lineage>
        <taxon>Bacteria</taxon>
        <taxon>Pseudomonadati</taxon>
        <taxon>Pseudomonadota</taxon>
        <taxon>Alphaproteobacteria</taxon>
        <taxon>Rhodobacterales</taxon>
        <taxon>Paracoccaceae</taxon>
        <taxon>Qingshengfaniella</taxon>
    </lineage>
</organism>
<protein>
    <recommendedName>
        <fullName evidence="4">DUF5337 domain-containing protein</fullName>
    </recommendedName>
</protein>
<keyword evidence="1" id="KW-0812">Transmembrane</keyword>
<keyword evidence="3" id="KW-1185">Reference proteome</keyword>
<dbReference type="Proteomes" id="UP000318483">
    <property type="component" value="Chromosome"/>
</dbReference>
<feature type="transmembrane region" description="Helical" evidence="1">
    <location>
        <begin position="48"/>
        <end position="70"/>
    </location>
</feature>
<dbReference type="EMBL" id="CP042261">
    <property type="protein sequence ID" value="QDY68750.1"/>
    <property type="molecule type" value="Genomic_DNA"/>
</dbReference>
<evidence type="ECO:0000313" key="3">
    <source>
        <dbReference type="Proteomes" id="UP000318483"/>
    </source>
</evidence>